<gene>
    <name evidence="2" type="ORF">EPUL_004790</name>
</gene>
<dbReference type="GO" id="GO:0005737">
    <property type="term" value="C:cytoplasm"/>
    <property type="evidence" value="ECO:0007669"/>
    <property type="project" value="TreeGrafter"/>
</dbReference>
<dbReference type="GO" id="GO:0042594">
    <property type="term" value="P:response to starvation"/>
    <property type="evidence" value="ECO:0007669"/>
    <property type="project" value="TreeGrafter"/>
</dbReference>
<proteinExistence type="predicted"/>
<name>A0A2S4PMV7_9PEZI</name>
<dbReference type="SUPFAM" id="SSF50978">
    <property type="entry name" value="WD40 repeat-like"/>
    <property type="match status" value="1"/>
</dbReference>
<dbReference type="InterPro" id="IPR045142">
    <property type="entry name" value="BCAS3-like"/>
</dbReference>
<dbReference type="EMBL" id="PEDP01001654">
    <property type="protein sequence ID" value="POS83366.1"/>
    <property type="molecule type" value="Genomic_DNA"/>
</dbReference>
<evidence type="ECO:0008006" key="4">
    <source>
        <dbReference type="Google" id="ProtNLM"/>
    </source>
</evidence>
<dbReference type="STRING" id="225359.A0A2S4PMV7"/>
<evidence type="ECO:0000313" key="2">
    <source>
        <dbReference type="EMBL" id="POS83366.1"/>
    </source>
</evidence>
<dbReference type="AlphaFoldDB" id="A0A2S4PMV7"/>
<dbReference type="PANTHER" id="PTHR13268:SF0">
    <property type="entry name" value="BCAS3 MICROTUBULE ASSOCIATED CELL MIGRATION FACTOR"/>
    <property type="match status" value="1"/>
</dbReference>
<feature type="compositionally biased region" description="Basic and acidic residues" evidence="1">
    <location>
        <begin position="1004"/>
        <end position="1013"/>
    </location>
</feature>
<feature type="region of interest" description="Disordered" evidence="1">
    <location>
        <begin position="104"/>
        <end position="123"/>
    </location>
</feature>
<feature type="compositionally biased region" description="Low complexity" evidence="1">
    <location>
        <begin position="107"/>
        <end position="116"/>
    </location>
</feature>
<dbReference type="OrthoDB" id="3938623at2759"/>
<reference evidence="2 3" key="1">
    <citation type="submission" date="2017-10" db="EMBL/GenBank/DDBJ databases">
        <title>Development of genomic resources for the powdery mildew, Erysiphe pulchra.</title>
        <authorList>
            <person name="Wadl P.A."/>
            <person name="Mack B.M."/>
            <person name="Moore G."/>
            <person name="Beltz S.B."/>
        </authorList>
    </citation>
    <scope>NUCLEOTIDE SEQUENCE [LARGE SCALE GENOMIC DNA]</scope>
    <source>
        <strain evidence="2">Cflorida</strain>
    </source>
</reference>
<accession>A0A2S4PMV7</accession>
<dbReference type="InterPro" id="IPR036322">
    <property type="entry name" value="WD40_repeat_dom_sf"/>
</dbReference>
<feature type="non-terminal residue" evidence="2">
    <location>
        <position position="1058"/>
    </location>
</feature>
<sequence>MPFPPDKDSNVFSGRSLRVKKKPQVLSSTGLQYFEELSRKNGTTENRRGDDIMGTMTRLKFQNTETHNQLTGSYLPKLDTEMSIFNSKPQSNNLKFDELLSSTAIESSPPSTDTSGDTGGWADSVSTHDISLNNLISLCESSPKLSDEGREPNLSWTINGPKKYPLANPPSVSPTVNGTGLFKCQFDISQNPEIHQSQFDAHQSPTYSRNRNTSNAHLPHQIQPHFFGVPKADFMQASQASGVNLSEIGLETGLDIYEISKGGLSRVCNLEGLRGGVFNAKIIPWFANYRNSGPFPLIALVVHGPAKKTHEAPDMAVVSEDIMVNYTGVMQDTSWRATDIEYYQTTVELYSLSGSKKHVGTLLSLPRIPLIKTDKNPRVRVPLPVGSLAILADCGNLVITSGISGETWIFKQLNSDEVSSRQFRCVGKVWTTVQHVTKTEEVSERKNDWQKMESISGRKQSNTSIISLNGHWLALCPPTPSTQTSLRGIVTEMNSAMKIPGLTTNTTPQLPEINCSIDTPGVESLMKQIAQVGTQNFIKAGNYIAQQGFQAWSNYRNKPASTTQKIQINQSVSSVSSSFSTKDPGLISVIDLDLFTQSDISLTSSSLQHSTFRVPYGCSFLSFSPNGLSLFTASSKGDIQFVWDLMQIRYPNCSFQISEQIATGTQGPRVRQIARFYRMTVARIVDVVWAVPNGERAAMVTEPGTIHVLDLPTSAFKWPPPSSKTLKTEDHTDQSNSSTVRATSVATSAVNTLWTAARPLVSSRRRSNTCLSARSVSMTASQSTQTLAAGISRSVGAATEKMNEIRKSVGIKLHLPRSSVAPNRACVVFQNKKHNDVIFGLAGSIVRIYTVRNQKADRPSDKQKTPVKIFTECKIPRFSSFKSLSDLDQELRLDEQSEFIEKEIDEIGQKSRQVSLSHRLTPSIESSIPHAEIESNAPYRPFHTDKCVSLYTYNNLPLLSLNNSSDDEIEGSPVISQNKISTWVFGRPIMTTEIDVGKQSYSENKTEHLETSHELSSTASQSVMRISDNADNSEHIIFATRIQKSSPSSNIKGTTYED</sequence>
<comment type="caution">
    <text evidence="2">The sequence shown here is derived from an EMBL/GenBank/DDBJ whole genome shotgun (WGS) entry which is preliminary data.</text>
</comment>
<dbReference type="PANTHER" id="PTHR13268">
    <property type="entry name" value="BREAST CARCINOMA AMPLIFIED SEQUENCE 3"/>
    <property type="match status" value="1"/>
</dbReference>
<protein>
    <recommendedName>
        <fullName evidence="4">BCAS3 domain-containing protein</fullName>
    </recommendedName>
</protein>
<keyword evidence="3" id="KW-1185">Reference proteome</keyword>
<dbReference type="Proteomes" id="UP000237438">
    <property type="component" value="Unassembled WGS sequence"/>
</dbReference>
<feature type="region of interest" description="Disordered" evidence="1">
    <location>
        <begin position="720"/>
        <end position="742"/>
    </location>
</feature>
<feature type="region of interest" description="Disordered" evidence="1">
    <location>
        <begin position="1001"/>
        <end position="1021"/>
    </location>
</feature>
<evidence type="ECO:0000313" key="3">
    <source>
        <dbReference type="Proteomes" id="UP000237438"/>
    </source>
</evidence>
<dbReference type="GO" id="GO:0006914">
    <property type="term" value="P:autophagy"/>
    <property type="evidence" value="ECO:0007669"/>
    <property type="project" value="InterPro"/>
</dbReference>
<organism evidence="2 3">
    <name type="scientific">Erysiphe pulchra</name>
    <dbReference type="NCBI Taxonomy" id="225359"/>
    <lineage>
        <taxon>Eukaryota</taxon>
        <taxon>Fungi</taxon>
        <taxon>Dikarya</taxon>
        <taxon>Ascomycota</taxon>
        <taxon>Pezizomycotina</taxon>
        <taxon>Leotiomycetes</taxon>
        <taxon>Erysiphales</taxon>
        <taxon>Erysiphaceae</taxon>
        <taxon>Erysiphe</taxon>
    </lineage>
</organism>
<evidence type="ECO:0000256" key="1">
    <source>
        <dbReference type="SAM" id="MobiDB-lite"/>
    </source>
</evidence>